<dbReference type="GO" id="GO:0003684">
    <property type="term" value="F:damaged DNA binding"/>
    <property type="evidence" value="ECO:0007669"/>
    <property type="project" value="TreeGrafter"/>
</dbReference>
<dbReference type="FunFam" id="2.70.50.80:FF:000005">
    <property type="entry name" value="Transcription enhancer factor-like protein egl-44"/>
    <property type="match status" value="1"/>
</dbReference>
<comment type="subcellular location">
    <subcellularLocation>
        <location evidence="2">Chromosome</location>
    </subcellularLocation>
    <subcellularLocation>
        <location evidence="1">Nucleus</location>
    </subcellularLocation>
</comment>
<evidence type="ECO:0000256" key="13">
    <source>
        <dbReference type="ARBA" id="ARBA00023172"/>
    </source>
</evidence>
<keyword evidence="12" id="KW-0804">Transcription</keyword>
<dbReference type="PANTHER" id="PTHR19306">
    <property type="entry name" value="STRUCTURAL MAINTENANCE OF CHROMOSOMES 5,6 SMC5, SMC6"/>
    <property type="match status" value="1"/>
</dbReference>
<dbReference type="GO" id="GO:0030915">
    <property type="term" value="C:Smc5-Smc6 complex"/>
    <property type="evidence" value="ECO:0007669"/>
    <property type="project" value="TreeGrafter"/>
</dbReference>
<keyword evidence="9" id="KW-0805">Transcription regulation</keyword>
<evidence type="ECO:0000256" key="5">
    <source>
        <dbReference type="ARBA" id="ARBA00022473"/>
    </source>
</evidence>
<dbReference type="Pfam" id="PF13476">
    <property type="entry name" value="AAA_23"/>
    <property type="match status" value="1"/>
</dbReference>
<feature type="domain" description="Rad50/SbcC-type AAA" evidence="18">
    <location>
        <begin position="309"/>
        <end position="568"/>
    </location>
</feature>
<dbReference type="GO" id="GO:0003697">
    <property type="term" value="F:single-stranded DNA binding"/>
    <property type="evidence" value="ECO:0007669"/>
    <property type="project" value="TreeGrafter"/>
</dbReference>
<evidence type="ECO:0000256" key="11">
    <source>
        <dbReference type="ARBA" id="ARBA00023125"/>
    </source>
</evidence>
<feature type="coiled-coil region" evidence="16">
    <location>
        <begin position="848"/>
        <end position="1022"/>
    </location>
</feature>
<evidence type="ECO:0000259" key="18">
    <source>
        <dbReference type="Pfam" id="PF13476"/>
    </source>
</evidence>
<evidence type="ECO:0000256" key="12">
    <source>
        <dbReference type="ARBA" id="ARBA00023163"/>
    </source>
</evidence>
<keyword evidence="4" id="KW-0158">Chromosome</keyword>
<feature type="region of interest" description="Disordered" evidence="17">
    <location>
        <begin position="15"/>
        <end position="48"/>
    </location>
</feature>
<keyword evidence="20" id="KW-1185">Reference proteome</keyword>
<dbReference type="Proteomes" id="UP000095283">
    <property type="component" value="Unplaced"/>
</dbReference>
<comment type="similarity">
    <text evidence="3">Belongs to the SMC family. SMC6 subfamily.</text>
</comment>
<evidence type="ECO:0000259" key="19">
    <source>
        <dbReference type="Pfam" id="PF17725"/>
    </source>
</evidence>
<keyword evidence="11" id="KW-0238">DNA-binding</keyword>
<evidence type="ECO:0000256" key="8">
    <source>
        <dbReference type="ARBA" id="ARBA00022840"/>
    </source>
</evidence>
<keyword evidence="5" id="KW-0217">Developmental protein</keyword>
<evidence type="ECO:0000256" key="6">
    <source>
        <dbReference type="ARBA" id="ARBA00022741"/>
    </source>
</evidence>
<dbReference type="SUPFAM" id="SSF52540">
    <property type="entry name" value="P-loop containing nucleoside triphosphate hydrolases"/>
    <property type="match status" value="1"/>
</dbReference>
<dbReference type="InterPro" id="IPR027417">
    <property type="entry name" value="P-loop_NTPase"/>
</dbReference>
<reference evidence="21" key="1">
    <citation type="submission" date="2016-11" db="UniProtKB">
        <authorList>
            <consortium name="WormBaseParasite"/>
        </authorList>
    </citation>
    <scope>IDENTIFICATION</scope>
</reference>
<dbReference type="GO" id="GO:0000724">
    <property type="term" value="P:double-strand break repair via homologous recombination"/>
    <property type="evidence" value="ECO:0007669"/>
    <property type="project" value="TreeGrafter"/>
</dbReference>
<dbReference type="Gene3D" id="3.40.50.300">
    <property type="entry name" value="P-loop containing nucleotide triphosphate hydrolases"/>
    <property type="match status" value="1"/>
</dbReference>
<dbReference type="GO" id="GO:0035861">
    <property type="term" value="C:site of double-strand break"/>
    <property type="evidence" value="ECO:0007669"/>
    <property type="project" value="TreeGrafter"/>
</dbReference>
<proteinExistence type="inferred from homology"/>
<keyword evidence="10 16" id="KW-0175">Coiled coil</keyword>
<dbReference type="AlphaFoldDB" id="A0A1I7WRR2"/>
<evidence type="ECO:0000256" key="2">
    <source>
        <dbReference type="ARBA" id="ARBA00004286"/>
    </source>
</evidence>
<evidence type="ECO:0000256" key="15">
    <source>
        <dbReference type="ARBA" id="ARBA00023242"/>
    </source>
</evidence>
<dbReference type="WBParaSite" id="Hba_07877">
    <property type="protein sequence ID" value="Hba_07877"/>
    <property type="gene ID" value="Hba_07877"/>
</dbReference>
<feature type="compositionally biased region" description="Polar residues" evidence="17">
    <location>
        <begin position="39"/>
        <end position="48"/>
    </location>
</feature>
<evidence type="ECO:0000256" key="3">
    <source>
        <dbReference type="ARBA" id="ARBA00006793"/>
    </source>
</evidence>
<evidence type="ECO:0000256" key="4">
    <source>
        <dbReference type="ARBA" id="ARBA00022454"/>
    </source>
</evidence>
<dbReference type="Gene3D" id="2.70.50.80">
    <property type="match status" value="1"/>
</dbReference>
<dbReference type="PANTHER" id="PTHR19306:SF6">
    <property type="entry name" value="STRUCTURAL MAINTENANCE OF CHROMOSOMES PROTEIN 6"/>
    <property type="match status" value="1"/>
</dbReference>
<evidence type="ECO:0000256" key="9">
    <source>
        <dbReference type="ARBA" id="ARBA00023015"/>
    </source>
</evidence>
<keyword evidence="14" id="KW-0234">DNA repair</keyword>
<dbReference type="Pfam" id="PF17725">
    <property type="entry name" value="YBD"/>
    <property type="match status" value="1"/>
</dbReference>
<feature type="domain" description="YAP binding" evidence="19">
    <location>
        <begin position="127"/>
        <end position="217"/>
    </location>
</feature>
<evidence type="ECO:0000313" key="21">
    <source>
        <dbReference type="WBParaSite" id="Hba_07877"/>
    </source>
</evidence>
<dbReference type="InterPro" id="IPR038729">
    <property type="entry name" value="Rad50/SbcC_AAA"/>
</dbReference>
<evidence type="ECO:0000256" key="17">
    <source>
        <dbReference type="SAM" id="MobiDB-lite"/>
    </source>
</evidence>
<keyword evidence="8" id="KW-0067">ATP-binding</keyword>
<evidence type="ECO:0000256" key="16">
    <source>
        <dbReference type="SAM" id="Coils"/>
    </source>
</evidence>
<evidence type="ECO:0000313" key="20">
    <source>
        <dbReference type="Proteomes" id="UP000095283"/>
    </source>
</evidence>
<evidence type="ECO:0000256" key="1">
    <source>
        <dbReference type="ARBA" id="ARBA00004123"/>
    </source>
</evidence>
<evidence type="ECO:0000256" key="14">
    <source>
        <dbReference type="ARBA" id="ARBA00023204"/>
    </source>
</evidence>
<feature type="coiled-coil region" evidence="16">
    <location>
        <begin position="579"/>
        <end position="629"/>
    </location>
</feature>
<dbReference type="InterPro" id="IPR041086">
    <property type="entry name" value="YBD"/>
</dbReference>
<keyword evidence="13" id="KW-0233">DNA recombination</keyword>
<dbReference type="GO" id="GO:0005634">
    <property type="term" value="C:nucleus"/>
    <property type="evidence" value="ECO:0007669"/>
    <property type="project" value="UniProtKB-SubCell"/>
</dbReference>
<evidence type="ECO:0000256" key="10">
    <source>
        <dbReference type="ARBA" id="ARBA00023054"/>
    </source>
</evidence>
<feature type="compositionally biased region" description="Polar residues" evidence="17">
    <location>
        <begin position="15"/>
        <end position="24"/>
    </location>
</feature>
<evidence type="ECO:0000256" key="7">
    <source>
        <dbReference type="ARBA" id="ARBA00022763"/>
    </source>
</evidence>
<dbReference type="GO" id="GO:0005524">
    <property type="term" value="F:ATP binding"/>
    <property type="evidence" value="ECO:0007669"/>
    <property type="project" value="UniProtKB-KW"/>
</dbReference>
<organism evidence="20 21">
    <name type="scientific">Heterorhabditis bacteriophora</name>
    <name type="common">Entomopathogenic nematode worm</name>
    <dbReference type="NCBI Taxonomy" id="37862"/>
    <lineage>
        <taxon>Eukaryota</taxon>
        <taxon>Metazoa</taxon>
        <taxon>Ecdysozoa</taxon>
        <taxon>Nematoda</taxon>
        <taxon>Chromadorea</taxon>
        <taxon>Rhabditida</taxon>
        <taxon>Rhabditina</taxon>
        <taxon>Rhabditomorpha</taxon>
        <taxon>Strongyloidea</taxon>
        <taxon>Heterorhabditidae</taxon>
        <taxon>Heterorhabditis</taxon>
    </lineage>
</organism>
<name>A0A1I7WRR2_HETBA</name>
<keyword evidence="15" id="KW-0539">Nucleus</keyword>
<protein>
    <submittedName>
        <fullName evidence="21">AAA_23 domain-containing protein</fullName>
    </submittedName>
</protein>
<sequence length="1034" mass="119673">MAECTEPLQAEGCNVPQTAVQGNTPLAPPRVPNVPQFPQLPTLTNPNLSTDAKEHLAQQLLGKSSLIPAMYQTLWPQPFANPQFGSDMKSFGMGPDFQLPFAVVPPSIKRMANDEIASAKLRLNGFNANSLYAVDSYYTSRQKFDISVSTKVCSFGNQVVEKVEVYSPDEENGQYSFRLEKSPICEYMVKFISELKKLESRNYMNNVLENFTVLQRMDETLKDRCNNSPRKRLLLDTNGQYPQVARKRAKRGVTSDINLEVQNYQNHGIIINQEQVDENDAEPNTSGFSYARCMKDSTLEEVAGRIAEVELENFMCHGNLKIQMMIKDNNCFYIGGPNGSGKSAIFASLNIGLGGKGNNNDRGSSVKNYIKDGKSRAKIRIVLTNRGQGEHPDYGDYAVVERSISHSGSTYVLKTIREHGEKREETIVSKKKKDLDRLLVRYGIQLNNPVFWMSQDRSRHFLQQMKPDKLYQIFMSATELDHVKECYDMCESLLNNVDRISAKMKVEFEKKKREYHDMLEERKKLRGIKELRQEQSALGWTLLWCPLRDVSVEYVEQVNKINEQLEEYGVEVYNTRENVKRKEEALKCFQQRIKDIAGEVDNIRRRSQSQQRLNDATNARRKLDSLREELCKIERKLMGQLSLQQKELQRAEDMSMNSVARFGKQMPRILEVLRDNINCFEFPPIGPIGLYVGVRDQKWAFAIEEALRSQLTSFIFNSKSDQTVFENLMRANRIGGRLPSRIISRNVLIDMLSIESIILLETDDYARNIMDGNCPENCLRAYTRTGGQAYGRTNRGSGQYRFYACRFSPQVQYLTDRINIDKALVRKRDFLFKISNKSIDSRGIETEITKLKNEYETIKVKIDEIRLKRDQNNKRLHLLQSKITNIENNLKNLRNDIRIYERKVEDLADRDDDDLTIQNLVNFFSNNLNEEFENRIAELDAYLSELEEVLKDKDVEEEKLESARKKARNELNLCMKKVDVINNELEKVRCKIDELDAFNERYENHQKKLNKIKLEFDDEQLDLDKQKDHAELKV</sequence>
<keyword evidence="6" id="KW-0547">Nucleotide-binding</keyword>
<accession>A0A1I7WRR2</accession>
<dbReference type="GO" id="GO:0016887">
    <property type="term" value="F:ATP hydrolysis activity"/>
    <property type="evidence" value="ECO:0007669"/>
    <property type="project" value="InterPro"/>
</dbReference>
<keyword evidence="7" id="KW-0227">DNA damage</keyword>